<protein>
    <recommendedName>
        <fullName evidence="4">DoxX family protein</fullName>
    </recommendedName>
</protein>
<feature type="transmembrane region" description="Helical" evidence="1">
    <location>
        <begin position="78"/>
        <end position="99"/>
    </location>
</feature>
<name>A0A162M9H1_9BACL</name>
<dbReference type="EMBL" id="LVJI01000054">
    <property type="protein sequence ID" value="OAB40493.1"/>
    <property type="molecule type" value="Genomic_DNA"/>
</dbReference>
<proteinExistence type="predicted"/>
<feature type="transmembrane region" description="Helical" evidence="1">
    <location>
        <begin position="129"/>
        <end position="147"/>
    </location>
</feature>
<evidence type="ECO:0008006" key="4">
    <source>
        <dbReference type="Google" id="ProtNLM"/>
    </source>
</evidence>
<keyword evidence="1" id="KW-1133">Transmembrane helix</keyword>
<reference evidence="2 3" key="1">
    <citation type="submission" date="2016-03" db="EMBL/GenBank/DDBJ databases">
        <title>Draft genome sequence of Paenibacillus antarcticus CECT 5836.</title>
        <authorList>
            <person name="Shin S.-K."/>
            <person name="Yi H."/>
        </authorList>
    </citation>
    <scope>NUCLEOTIDE SEQUENCE [LARGE SCALE GENOMIC DNA]</scope>
    <source>
        <strain evidence="2 3">CECT 5836</strain>
    </source>
</reference>
<dbReference type="OrthoDB" id="517560at2"/>
<gene>
    <name evidence="2" type="ORF">PBAT_24380</name>
</gene>
<dbReference type="Proteomes" id="UP000077355">
    <property type="component" value="Unassembled WGS sequence"/>
</dbReference>
<evidence type="ECO:0000313" key="3">
    <source>
        <dbReference type="Proteomes" id="UP000077355"/>
    </source>
</evidence>
<feature type="transmembrane region" description="Helical" evidence="1">
    <location>
        <begin position="153"/>
        <end position="170"/>
    </location>
</feature>
<organism evidence="2 3">
    <name type="scientific">Paenibacillus antarcticus</name>
    <dbReference type="NCBI Taxonomy" id="253703"/>
    <lineage>
        <taxon>Bacteria</taxon>
        <taxon>Bacillati</taxon>
        <taxon>Bacillota</taxon>
        <taxon>Bacilli</taxon>
        <taxon>Bacillales</taxon>
        <taxon>Paenibacillaceae</taxon>
        <taxon>Paenibacillus</taxon>
    </lineage>
</organism>
<evidence type="ECO:0000313" key="2">
    <source>
        <dbReference type="EMBL" id="OAB40493.1"/>
    </source>
</evidence>
<evidence type="ECO:0000256" key="1">
    <source>
        <dbReference type="SAM" id="Phobius"/>
    </source>
</evidence>
<feature type="transmembrane region" description="Helical" evidence="1">
    <location>
        <begin position="177"/>
        <end position="199"/>
    </location>
</feature>
<feature type="transmembrane region" description="Helical" evidence="1">
    <location>
        <begin position="105"/>
        <end position="122"/>
    </location>
</feature>
<dbReference type="AlphaFoldDB" id="A0A162M9H1"/>
<feature type="transmembrane region" description="Helical" evidence="1">
    <location>
        <begin position="36"/>
        <end position="57"/>
    </location>
</feature>
<feature type="transmembrane region" description="Helical" evidence="1">
    <location>
        <begin position="245"/>
        <end position="269"/>
    </location>
</feature>
<keyword evidence="1" id="KW-0812">Transmembrane</keyword>
<keyword evidence="1" id="KW-0472">Membrane</keyword>
<accession>A0A162M9H1</accession>
<sequence length="322" mass="37256">MLHYLIPSHLYLHVKWFIADDGWISKPLTKILTPDFIFWLCITLLVLLFATIINKEIERNIFVSKILDFLNRFNPYQLLIFRVGVGLGLMLQLCTGSYLAPTFLIDSWWVYVLLIVAIIGLFHRRLLPVSGFAIAFLYLNSALQYGLFHALDYFFYVGIIYYLFAVNNRFKVSSIRVLYTLTGISLAWLSMEKMTMPGLTQTLIYEYKLPTLGFSTEEFVLIAAFIELALGWVLILGIMNRFTALLLTGIFLTTTTVFGFTEVVGHWIIHTLLLMFLIEGKGAPSALYQFHQPMWLRCLFVVVNFCMLLICLMALFIWIQQF</sequence>
<feature type="transmembrane region" description="Helical" evidence="1">
    <location>
        <begin position="219"/>
        <end position="238"/>
    </location>
</feature>
<comment type="caution">
    <text evidence="2">The sequence shown here is derived from an EMBL/GenBank/DDBJ whole genome shotgun (WGS) entry which is preliminary data.</text>
</comment>
<feature type="transmembrane region" description="Helical" evidence="1">
    <location>
        <begin position="294"/>
        <end position="319"/>
    </location>
</feature>
<keyword evidence="3" id="KW-1185">Reference proteome</keyword>